<dbReference type="AlphaFoldDB" id="A0AAW0GBA8"/>
<evidence type="ECO:0000313" key="2">
    <source>
        <dbReference type="Proteomes" id="UP001385951"/>
    </source>
</evidence>
<keyword evidence="2" id="KW-1185">Reference proteome</keyword>
<comment type="caution">
    <text evidence="1">The sequence shown here is derived from an EMBL/GenBank/DDBJ whole genome shotgun (WGS) entry which is preliminary data.</text>
</comment>
<organism evidence="1 2">
    <name type="scientific">Cerrena zonata</name>
    <dbReference type="NCBI Taxonomy" id="2478898"/>
    <lineage>
        <taxon>Eukaryota</taxon>
        <taxon>Fungi</taxon>
        <taxon>Dikarya</taxon>
        <taxon>Basidiomycota</taxon>
        <taxon>Agaricomycotina</taxon>
        <taxon>Agaricomycetes</taxon>
        <taxon>Polyporales</taxon>
        <taxon>Cerrenaceae</taxon>
        <taxon>Cerrena</taxon>
    </lineage>
</organism>
<name>A0AAW0GBA8_9APHY</name>
<proteinExistence type="predicted"/>
<protein>
    <submittedName>
        <fullName evidence="1">Uncharacterized protein</fullName>
    </submittedName>
</protein>
<sequence>MTPSKTGPLSHFYHIYPPPDPTLSSKLAQEILTFVAPFIYTFTAFRINLPQLFPLDFPELREVMIQADIGPDFLKKSCISPQLKRMIISGVARKTTSGKGPILLPKEHLSDIFAKITPQLTHLCLLEVEGEGDTSYIEELNNLWSFIERNQGCVGQARHQELQSGKNVFFAPNFLVQEYVSRPIGSHNNPRYGVEPRRYMRLHISQDYSSFFEMCWLDRIKGDNGPWEEKEVEE</sequence>
<evidence type="ECO:0000313" key="1">
    <source>
        <dbReference type="EMBL" id="KAK7688919.1"/>
    </source>
</evidence>
<dbReference type="EMBL" id="JASBNA010000009">
    <property type="protein sequence ID" value="KAK7688919.1"/>
    <property type="molecule type" value="Genomic_DNA"/>
</dbReference>
<accession>A0AAW0GBA8</accession>
<dbReference type="Proteomes" id="UP001385951">
    <property type="component" value="Unassembled WGS sequence"/>
</dbReference>
<reference evidence="1 2" key="1">
    <citation type="submission" date="2022-09" db="EMBL/GenBank/DDBJ databases">
        <authorList>
            <person name="Palmer J.M."/>
        </authorList>
    </citation>
    <scope>NUCLEOTIDE SEQUENCE [LARGE SCALE GENOMIC DNA]</scope>
    <source>
        <strain evidence="1 2">DSM 7382</strain>
    </source>
</reference>
<gene>
    <name evidence="1" type="ORF">QCA50_007610</name>
</gene>